<accession>A0A177CHV4</accession>
<dbReference type="InParanoid" id="A0A177CHV4"/>
<dbReference type="Proteomes" id="UP000077069">
    <property type="component" value="Unassembled WGS sequence"/>
</dbReference>
<dbReference type="GeneID" id="28770867"/>
<dbReference type="RefSeq" id="XP_018036917.1">
    <property type="nucleotide sequence ID" value="XM_018187381.1"/>
</dbReference>
<protein>
    <submittedName>
        <fullName evidence="1">Uncharacterized protein</fullName>
    </submittedName>
</protein>
<organism evidence="1 2">
    <name type="scientific">Paraphaeosphaeria sporulosa</name>
    <dbReference type="NCBI Taxonomy" id="1460663"/>
    <lineage>
        <taxon>Eukaryota</taxon>
        <taxon>Fungi</taxon>
        <taxon>Dikarya</taxon>
        <taxon>Ascomycota</taxon>
        <taxon>Pezizomycotina</taxon>
        <taxon>Dothideomycetes</taxon>
        <taxon>Pleosporomycetidae</taxon>
        <taxon>Pleosporales</taxon>
        <taxon>Massarineae</taxon>
        <taxon>Didymosphaeriaceae</taxon>
        <taxon>Paraphaeosphaeria</taxon>
    </lineage>
</organism>
<gene>
    <name evidence="1" type="ORF">CC84DRAFT_786616</name>
</gene>
<name>A0A177CHV4_9PLEO</name>
<reference evidence="1 2" key="1">
    <citation type="submission" date="2016-05" db="EMBL/GenBank/DDBJ databases">
        <title>Comparative analysis of secretome profiles of manganese(II)-oxidizing ascomycete fungi.</title>
        <authorList>
            <consortium name="DOE Joint Genome Institute"/>
            <person name="Zeiner C.A."/>
            <person name="Purvine S.O."/>
            <person name="Zink E.M."/>
            <person name="Wu S."/>
            <person name="Pasa-Tolic L."/>
            <person name="Chaput D.L."/>
            <person name="Haridas S."/>
            <person name="Grigoriev I.V."/>
            <person name="Santelli C.M."/>
            <person name="Hansel C.M."/>
        </authorList>
    </citation>
    <scope>NUCLEOTIDE SEQUENCE [LARGE SCALE GENOMIC DNA]</scope>
    <source>
        <strain evidence="1 2">AP3s5-JAC2a</strain>
    </source>
</reference>
<evidence type="ECO:0000313" key="2">
    <source>
        <dbReference type="Proteomes" id="UP000077069"/>
    </source>
</evidence>
<sequence length="250" mass="28498">MFRNGRWWMLSFLSPRSWDANSRETHAAQCTDSGRHRLSTSWTAPCCAFVACSARAVERYEPRRDDSTTISCCPTLHHRSNCRQRVHDNDRWVVKTPFCFVKSWWYPTRVKLCNQTSERFAPSLHFPHSSGVEIQRGLRTSRLSIQGLHVCLRTHAAIPVPVNLGSRFHLDRHGWGAGESCRFLHVVRTTTSRTVLVSTPSQETKSLILYCFETFQTRQTRSDGYQCVQRGTGCAFLGSGLGWTCVVDGK</sequence>
<dbReference type="AlphaFoldDB" id="A0A177CHV4"/>
<proteinExistence type="predicted"/>
<evidence type="ECO:0000313" key="1">
    <source>
        <dbReference type="EMBL" id="OAG06552.1"/>
    </source>
</evidence>
<dbReference type="EMBL" id="KV441552">
    <property type="protein sequence ID" value="OAG06552.1"/>
    <property type="molecule type" value="Genomic_DNA"/>
</dbReference>
<keyword evidence="2" id="KW-1185">Reference proteome</keyword>